<evidence type="ECO:0000313" key="2">
    <source>
        <dbReference type="EMBL" id="TBU25498.1"/>
    </source>
</evidence>
<dbReference type="OrthoDB" id="2758304at2759"/>
<feature type="compositionally biased region" description="Polar residues" evidence="1">
    <location>
        <begin position="1"/>
        <end position="16"/>
    </location>
</feature>
<sequence>MDISSSSFPPQGTSCQDRPASPASKQQYVAPGDEYSAPQFSGQLAALPVPRVRQVVLFRRTTEPISGDDPEETMTCTQGIVVDLPPDEAPPPTFETTPAAQLQEPQERVPKLHYAPPPAAVWNPALVYAEPAVEDTPGGRDQPRDQGEPSGLCAQGLQRLETPPPPVPSDLKPSPGPSEPAPAPRPPPRERPVVEISARRSTMRIKSQSPQSPIPSESSVTDSDEFEPSTSTTDSDPDSNPASDSEPDPQPPRKRPRYAPAPRAHTPATQTQSMPGRGLEMGPGRYARKTDWERRAFTALHGMIRCLFCPPEDGLKPRGTIHRLPDAATRHLRETCPRFEQSELYRRHRSKSKGGAPLTKAQIVGRVVREYEKVAVVQVFCRRDEGYRRRCAELGLSPANVEARLARHAILYKIEDCECCPHPLWSEYLAKAREGQQQQRKEKKGRKEKKKGGKGGGKDEAAVEREGGVKKEEIEDVVIPVAFSKRRGEFVKGRSQDTKGRTLKRSLSDVDEEESEVNLVLKGRLDVIVSE</sequence>
<feature type="region of interest" description="Disordered" evidence="1">
    <location>
        <begin position="1"/>
        <end position="36"/>
    </location>
</feature>
<accession>A0A4Q9MG08</accession>
<dbReference type="Proteomes" id="UP000292957">
    <property type="component" value="Unassembled WGS sequence"/>
</dbReference>
<feature type="compositionally biased region" description="Basic and acidic residues" evidence="1">
    <location>
        <begin position="456"/>
        <end position="468"/>
    </location>
</feature>
<feature type="region of interest" description="Disordered" evidence="1">
    <location>
        <begin position="436"/>
        <end position="468"/>
    </location>
</feature>
<proteinExistence type="predicted"/>
<feature type="region of interest" description="Disordered" evidence="1">
    <location>
        <begin position="131"/>
        <end position="284"/>
    </location>
</feature>
<feature type="compositionally biased region" description="Low complexity" evidence="1">
    <location>
        <begin position="258"/>
        <end position="272"/>
    </location>
</feature>
<feature type="compositionally biased region" description="Low complexity" evidence="1">
    <location>
        <begin position="207"/>
        <end position="221"/>
    </location>
</feature>
<reference evidence="2" key="1">
    <citation type="submission" date="2019-01" db="EMBL/GenBank/DDBJ databases">
        <title>Draft genome sequences of three monokaryotic isolates of the white-rot basidiomycete fungus Dichomitus squalens.</title>
        <authorList>
            <consortium name="DOE Joint Genome Institute"/>
            <person name="Lopez S.C."/>
            <person name="Andreopoulos B."/>
            <person name="Pangilinan J."/>
            <person name="Lipzen A."/>
            <person name="Riley R."/>
            <person name="Ahrendt S."/>
            <person name="Ng V."/>
            <person name="Barry K."/>
            <person name="Daum C."/>
            <person name="Grigoriev I.V."/>
            <person name="Hilden K.S."/>
            <person name="Makela M.R."/>
            <person name="de Vries R.P."/>
        </authorList>
    </citation>
    <scope>NUCLEOTIDE SEQUENCE [LARGE SCALE GENOMIC DNA]</scope>
    <source>
        <strain evidence="2">OM18370.1</strain>
    </source>
</reference>
<gene>
    <name evidence="2" type="ORF">BD311DRAFT_669506</name>
</gene>
<name>A0A4Q9MG08_9APHY</name>
<feature type="compositionally biased region" description="Low complexity" evidence="1">
    <location>
        <begin position="228"/>
        <end position="244"/>
    </location>
</feature>
<feature type="compositionally biased region" description="Pro residues" evidence="1">
    <location>
        <begin position="162"/>
        <end position="186"/>
    </location>
</feature>
<organism evidence="2">
    <name type="scientific">Dichomitus squalens</name>
    <dbReference type="NCBI Taxonomy" id="114155"/>
    <lineage>
        <taxon>Eukaryota</taxon>
        <taxon>Fungi</taxon>
        <taxon>Dikarya</taxon>
        <taxon>Basidiomycota</taxon>
        <taxon>Agaricomycotina</taxon>
        <taxon>Agaricomycetes</taxon>
        <taxon>Polyporales</taxon>
        <taxon>Polyporaceae</taxon>
        <taxon>Dichomitus</taxon>
    </lineage>
</organism>
<dbReference type="AlphaFoldDB" id="A0A4Q9MG08"/>
<feature type="compositionally biased region" description="Basic residues" evidence="1">
    <location>
        <begin position="441"/>
        <end position="453"/>
    </location>
</feature>
<feature type="region of interest" description="Disordered" evidence="1">
    <location>
        <begin position="82"/>
        <end position="116"/>
    </location>
</feature>
<evidence type="ECO:0000256" key="1">
    <source>
        <dbReference type="SAM" id="MobiDB-lite"/>
    </source>
</evidence>
<dbReference type="EMBL" id="ML143460">
    <property type="protein sequence ID" value="TBU25498.1"/>
    <property type="molecule type" value="Genomic_DNA"/>
</dbReference>
<feature type="compositionally biased region" description="Basic and acidic residues" evidence="1">
    <location>
        <begin position="137"/>
        <end position="147"/>
    </location>
</feature>
<protein>
    <submittedName>
        <fullName evidence="2">Uncharacterized protein</fullName>
    </submittedName>
</protein>